<keyword evidence="3" id="KW-1185">Reference proteome</keyword>
<dbReference type="EMBL" id="JAHRIQ010001224">
    <property type="protein sequence ID" value="MEQ2221307.1"/>
    <property type="molecule type" value="Genomic_DNA"/>
</dbReference>
<feature type="region of interest" description="Disordered" evidence="1">
    <location>
        <begin position="19"/>
        <end position="44"/>
    </location>
</feature>
<sequence>MKTKGHNRWIREKVMEFSQEAHGSSGGAAEIHNSGGGISSEDKKKTIEEQGQISVCETKLIETLKRLLKKVCDKLNCSGGPRLSHLSVMSDNAAHCIYAY</sequence>
<gene>
    <name evidence="2" type="ORF">ILYODFUR_014477</name>
</gene>
<evidence type="ECO:0000313" key="2">
    <source>
        <dbReference type="EMBL" id="MEQ2221307.1"/>
    </source>
</evidence>
<evidence type="ECO:0000256" key="1">
    <source>
        <dbReference type="SAM" id="MobiDB-lite"/>
    </source>
</evidence>
<evidence type="ECO:0000313" key="3">
    <source>
        <dbReference type="Proteomes" id="UP001482620"/>
    </source>
</evidence>
<name>A0ABV0SMU8_9TELE</name>
<accession>A0ABV0SMU8</accession>
<comment type="caution">
    <text evidence="2">The sequence shown here is derived from an EMBL/GenBank/DDBJ whole genome shotgun (WGS) entry which is preliminary data.</text>
</comment>
<proteinExistence type="predicted"/>
<dbReference type="Proteomes" id="UP001482620">
    <property type="component" value="Unassembled WGS sequence"/>
</dbReference>
<protein>
    <submittedName>
        <fullName evidence="2">Uncharacterized protein</fullName>
    </submittedName>
</protein>
<reference evidence="2 3" key="1">
    <citation type="submission" date="2021-06" db="EMBL/GenBank/DDBJ databases">
        <authorList>
            <person name="Palmer J.M."/>
        </authorList>
    </citation>
    <scope>NUCLEOTIDE SEQUENCE [LARGE SCALE GENOMIC DNA]</scope>
    <source>
        <strain evidence="3">if_2019</strain>
        <tissue evidence="2">Muscle</tissue>
    </source>
</reference>
<organism evidence="2 3">
    <name type="scientific">Ilyodon furcidens</name>
    <name type="common">goldbreast splitfin</name>
    <dbReference type="NCBI Taxonomy" id="33524"/>
    <lineage>
        <taxon>Eukaryota</taxon>
        <taxon>Metazoa</taxon>
        <taxon>Chordata</taxon>
        <taxon>Craniata</taxon>
        <taxon>Vertebrata</taxon>
        <taxon>Euteleostomi</taxon>
        <taxon>Actinopterygii</taxon>
        <taxon>Neopterygii</taxon>
        <taxon>Teleostei</taxon>
        <taxon>Neoteleostei</taxon>
        <taxon>Acanthomorphata</taxon>
        <taxon>Ovalentaria</taxon>
        <taxon>Atherinomorphae</taxon>
        <taxon>Cyprinodontiformes</taxon>
        <taxon>Goodeidae</taxon>
        <taxon>Ilyodon</taxon>
    </lineage>
</organism>